<evidence type="ECO:0000256" key="3">
    <source>
        <dbReference type="ARBA" id="ARBA00022517"/>
    </source>
</evidence>
<dbReference type="GO" id="GO:0005730">
    <property type="term" value="C:nucleolus"/>
    <property type="evidence" value="ECO:0007669"/>
    <property type="project" value="TreeGrafter"/>
</dbReference>
<feature type="region of interest" description="Disordered" evidence="6">
    <location>
        <begin position="232"/>
        <end position="261"/>
    </location>
</feature>
<comment type="similarity">
    <text evidence="2 5">Belongs to the RRS1 family.</text>
</comment>
<dbReference type="Pfam" id="PF04939">
    <property type="entry name" value="RRS1"/>
    <property type="match status" value="1"/>
</dbReference>
<comment type="subcellular location">
    <subcellularLocation>
        <location evidence="1 5">Nucleus</location>
    </subcellularLocation>
</comment>
<evidence type="ECO:0000256" key="4">
    <source>
        <dbReference type="ARBA" id="ARBA00023242"/>
    </source>
</evidence>
<evidence type="ECO:0000256" key="1">
    <source>
        <dbReference type="ARBA" id="ARBA00004123"/>
    </source>
</evidence>
<dbReference type="InterPro" id="IPR007023">
    <property type="entry name" value="Ribosom_reg"/>
</dbReference>
<dbReference type="GO" id="GO:0000447">
    <property type="term" value="P:endonucleolytic cleavage in ITS1 to separate SSU-rRNA from 5.8S rRNA and LSU-rRNA from tricistronic rRNA transcript (SSU-rRNA, 5.8S rRNA, LSU-rRNA)"/>
    <property type="evidence" value="ECO:0007669"/>
    <property type="project" value="TreeGrafter"/>
</dbReference>
<name>A0AAV2IHC1_LYMST</name>
<sequence length="344" mass="39264">MAGKQTVVDSVLAQNQTDEPKFKSTHVENAELVEIDEGLLLASNENKLDLKEFRQKPEEILKNLARDATQVLFNSLWQLPVEKVEGHFLIKLPEIKTWLPREKPVPKKKAVTKWQEYAKVKGILNTKKSRMVWDEASKEYKPRWGYKRANDDTKDWLIEVPVNADPMEDQFAKKKTAKKERVAKNELQRLRNIARSQKSKVPGVGLTPTEQPSKEHLEKALAIAHKSTASIGKFTDRLPKEKPSKYTGKKRKFEPSIGNLKSEKEKQLKILDIHSKKIPKIDVTKAANRALRQEEEERSKAAEKKSRKTPKKQRGKKASLGLGKSGGKIRKGGGNKKTRGKRRM</sequence>
<dbReference type="AlphaFoldDB" id="A0AAV2IHC1"/>
<feature type="region of interest" description="Disordered" evidence="6">
    <location>
        <begin position="288"/>
        <end position="344"/>
    </location>
</feature>
<feature type="compositionally biased region" description="Basic and acidic residues" evidence="6">
    <location>
        <begin position="234"/>
        <end position="244"/>
    </location>
</feature>
<evidence type="ECO:0000256" key="5">
    <source>
        <dbReference type="RuleBase" id="RU364132"/>
    </source>
</evidence>
<feature type="compositionally biased region" description="Basic residues" evidence="6">
    <location>
        <begin position="327"/>
        <end position="344"/>
    </location>
</feature>
<comment type="caution">
    <text evidence="7">The sequence shown here is derived from an EMBL/GenBank/DDBJ whole genome shotgun (WGS) entry which is preliminary data.</text>
</comment>
<dbReference type="PANTHER" id="PTHR17602:SF4">
    <property type="entry name" value="RIBOSOME BIOGENESIS REGULATORY PROTEIN HOMOLOG"/>
    <property type="match status" value="1"/>
</dbReference>
<evidence type="ECO:0000256" key="2">
    <source>
        <dbReference type="ARBA" id="ARBA00010077"/>
    </source>
</evidence>
<evidence type="ECO:0000313" key="7">
    <source>
        <dbReference type="EMBL" id="CAL1546434.1"/>
    </source>
</evidence>
<keyword evidence="3 5" id="KW-0690">Ribosome biogenesis</keyword>
<dbReference type="GO" id="GO:0030687">
    <property type="term" value="C:preribosome, large subunit precursor"/>
    <property type="evidence" value="ECO:0007669"/>
    <property type="project" value="TreeGrafter"/>
</dbReference>
<feature type="compositionally biased region" description="Basic and acidic residues" evidence="6">
    <location>
        <begin position="291"/>
        <end position="304"/>
    </location>
</feature>
<organism evidence="7 8">
    <name type="scientific">Lymnaea stagnalis</name>
    <name type="common">Great pond snail</name>
    <name type="synonym">Helix stagnalis</name>
    <dbReference type="NCBI Taxonomy" id="6523"/>
    <lineage>
        <taxon>Eukaryota</taxon>
        <taxon>Metazoa</taxon>
        <taxon>Spiralia</taxon>
        <taxon>Lophotrochozoa</taxon>
        <taxon>Mollusca</taxon>
        <taxon>Gastropoda</taxon>
        <taxon>Heterobranchia</taxon>
        <taxon>Euthyneura</taxon>
        <taxon>Panpulmonata</taxon>
        <taxon>Hygrophila</taxon>
        <taxon>Lymnaeoidea</taxon>
        <taxon>Lymnaeidae</taxon>
        <taxon>Lymnaea</taxon>
    </lineage>
</organism>
<keyword evidence="8" id="KW-1185">Reference proteome</keyword>
<comment type="function">
    <text evidence="5">Involved in ribosomal large subunit assembly.</text>
</comment>
<dbReference type="Proteomes" id="UP001497497">
    <property type="component" value="Unassembled WGS sequence"/>
</dbReference>
<evidence type="ECO:0000256" key="6">
    <source>
        <dbReference type="SAM" id="MobiDB-lite"/>
    </source>
</evidence>
<feature type="compositionally biased region" description="Basic residues" evidence="6">
    <location>
        <begin position="305"/>
        <end position="317"/>
    </location>
</feature>
<reference evidence="7 8" key="1">
    <citation type="submission" date="2024-04" db="EMBL/GenBank/DDBJ databases">
        <authorList>
            <consortium name="Genoscope - CEA"/>
            <person name="William W."/>
        </authorList>
    </citation>
    <scope>NUCLEOTIDE SEQUENCE [LARGE SCALE GENOMIC DNA]</scope>
</reference>
<gene>
    <name evidence="7" type="ORF">GSLYS_00019811001</name>
</gene>
<accession>A0AAV2IHC1</accession>
<dbReference type="PANTHER" id="PTHR17602">
    <property type="entry name" value="RIBOSOME BIOGENESIS REGULATORY PROTEIN"/>
    <property type="match status" value="1"/>
</dbReference>
<evidence type="ECO:0000313" key="8">
    <source>
        <dbReference type="Proteomes" id="UP001497497"/>
    </source>
</evidence>
<keyword evidence="4 5" id="KW-0539">Nucleus</keyword>
<dbReference type="EMBL" id="CAXITT010000808">
    <property type="protein sequence ID" value="CAL1546434.1"/>
    <property type="molecule type" value="Genomic_DNA"/>
</dbReference>
<protein>
    <recommendedName>
        <fullName evidence="5">Ribosome biogenesis regulatory protein</fullName>
    </recommendedName>
</protein>
<dbReference type="GO" id="GO:0042273">
    <property type="term" value="P:ribosomal large subunit biogenesis"/>
    <property type="evidence" value="ECO:0007669"/>
    <property type="project" value="TreeGrafter"/>
</dbReference>
<proteinExistence type="inferred from homology"/>